<feature type="compositionally biased region" description="Basic and acidic residues" evidence="1">
    <location>
        <begin position="228"/>
        <end position="250"/>
    </location>
</feature>
<sequence>MSCGEFKVSFVPESDSMSTYSVAESIKKHKRHDKSKKHKKHKKKSKKSKKKKHHSRFNSPNDYIELRLKQNKLEEAESGMPVTLDVVMETIVNTANEKSDEVRDNLYDKNKYHLIDNNLTEENKLQILENNINQTKCSTVGINNGKIIIKDLKESRLYHKLINEVQEKERLKAEKHENDVLLNCSLHELDKKKKKEKHKSKKRKRSGSRNRSITPKRHKKHKRSHSRSSRDRYSRHDDFKSRKSDSRDQNDSNLKCRTKDSDNKFKDKNDHYRKLTITDKDPKLIRRSRSKESKKFKRSTDYDRTKKRSKSKETSSNRTRHRSPSCEKIDKKKLFKIARKNALSLVQQGVLPVGSVKKDSIANIPTKTVDELTDFCRTLSKKDKEQDDDTSFSSDDEEFKQPFHHPFLVKERPNIVMNIRNATQLPIKSFQEKTIGQDILRQQFPVSSGQIHSLAVNEWVPLGPEESAKLNKISQPEENNKLTCKSQIQQSPKVIPVRLTPEPVVKPVSSTNSAVVLMEYQYPSPSAVEPSTFANSYVHGSYSLLSYETGQFTGHTGAKVLTPAELSAGYQPWVKKAVLLVFNIFKRYINNTTIGRRFVC</sequence>
<dbReference type="EMBL" id="GGMS01008125">
    <property type="protein sequence ID" value="MBY77328.1"/>
    <property type="molecule type" value="Transcribed_RNA"/>
</dbReference>
<protein>
    <submittedName>
        <fullName evidence="2">Protein SON</fullName>
    </submittedName>
</protein>
<evidence type="ECO:0000256" key="1">
    <source>
        <dbReference type="SAM" id="MobiDB-lite"/>
    </source>
</evidence>
<feature type="region of interest" description="Disordered" evidence="1">
    <location>
        <begin position="189"/>
        <end position="328"/>
    </location>
</feature>
<gene>
    <name evidence="2" type="primary">Son</name>
    <name evidence="2" type="ORF">g.85903</name>
</gene>
<dbReference type="GO" id="GO:0003723">
    <property type="term" value="F:RNA binding"/>
    <property type="evidence" value="ECO:0007669"/>
    <property type="project" value="InterPro"/>
</dbReference>
<dbReference type="AlphaFoldDB" id="A0A2S2QHV8"/>
<name>A0A2S2QHV8_9HEMI</name>
<reference evidence="2" key="1">
    <citation type="submission" date="2018-04" db="EMBL/GenBank/DDBJ databases">
        <title>Transcriptome assembly of Sipha flava.</title>
        <authorList>
            <person name="Scully E.D."/>
            <person name="Geib S.M."/>
            <person name="Palmer N.A."/>
            <person name="Koch K."/>
            <person name="Bradshaw J."/>
            <person name="Heng-Moss T."/>
            <person name="Sarath G."/>
        </authorList>
    </citation>
    <scope>NUCLEOTIDE SEQUENCE</scope>
</reference>
<feature type="compositionally biased region" description="Basic residues" evidence="1">
    <location>
        <begin position="27"/>
        <end position="56"/>
    </location>
</feature>
<dbReference type="PANTHER" id="PTHR46528">
    <property type="entry name" value="PROTEIN SON"/>
    <property type="match status" value="1"/>
</dbReference>
<dbReference type="GO" id="GO:0051726">
    <property type="term" value="P:regulation of cell cycle"/>
    <property type="evidence" value="ECO:0007669"/>
    <property type="project" value="InterPro"/>
</dbReference>
<proteinExistence type="predicted"/>
<organism evidence="2">
    <name type="scientific">Sipha flava</name>
    <name type="common">yellow sugarcane aphid</name>
    <dbReference type="NCBI Taxonomy" id="143950"/>
    <lineage>
        <taxon>Eukaryota</taxon>
        <taxon>Metazoa</taxon>
        <taxon>Ecdysozoa</taxon>
        <taxon>Arthropoda</taxon>
        <taxon>Hexapoda</taxon>
        <taxon>Insecta</taxon>
        <taxon>Pterygota</taxon>
        <taxon>Neoptera</taxon>
        <taxon>Paraneoptera</taxon>
        <taxon>Hemiptera</taxon>
        <taxon>Sternorrhyncha</taxon>
        <taxon>Aphidomorpha</taxon>
        <taxon>Aphidoidea</taxon>
        <taxon>Aphididae</taxon>
        <taxon>Sipha</taxon>
    </lineage>
</organism>
<dbReference type="PANTHER" id="PTHR46528:SF1">
    <property type="entry name" value="PROTEIN SON"/>
    <property type="match status" value="1"/>
</dbReference>
<feature type="compositionally biased region" description="Basic residues" evidence="1">
    <location>
        <begin position="192"/>
        <end position="227"/>
    </location>
</feature>
<accession>A0A2S2QHV8</accession>
<feature type="compositionally biased region" description="Basic and acidic residues" evidence="1">
    <location>
        <begin position="257"/>
        <end position="304"/>
    </location>
</feature>
<dbReference type="InterPro" id="IPR032922">
    <property type="entry name" value="SON"/>
</dbReference>
<dbReference type="GO" id="GO:0048024">
    <property type="term" value="P:regulation of mRNA splicing, via spliceosome"/>
    <property type="evidence" value="ECO:0007669"/>
    <property type="project" value="TreeGrafter"/>
</dbReference>
<feature type="region of interest" description="Disordered" evidence="1">
    <location>
        <begin position="13"/>
        <end position="61"/>
    </location>
</feature>
<evidence type="ECO:0000313" key="2">
    <source>
        <dbReference type="EMBL" id="MBY77328.1"/>
    </source>
</evidence>